<reference evidence="1" key="2">
    <citation type="submission" date="2020-09" db="EMBL/GenBank/DDBJ databases">
        <authorList>
            <person name="Sun Q."/>
            <person name="Zhou Y."/>
        </authorList>
    </citation>
    <scope>NUCLEOTIDE SEQUENCE</scope>
    <source>
        <strain evidence="1">CGMCC 1.12751</strain>
    </source>
</reference>
<evidence type="ECO:0000313" key="1">
    <source>
        <dbReference type="EMBL" id="GGG58486.1"/>
    </source>
</evidence>
<comment type="caution">
    <text evidence="1">The sequence shown here is derived from an EMBL/GenBank/DDBJ whole genome shotgun (WGS) entry which is preliminary data.</text>
</comment>
<dbReference type="Proteomes" id="UP000625976">
    <property type="component" value="Unassembled WGS sequence"/>
</dbReference>
<keyword evidence="2" id="KW-1185">Reference proteome</keyword>
<gene>
    <name evidence="1" type="ORF">GCM10010976_31600</name>
</gene>
<organism evidence="1 2">
    <name type="scientific">Bizionia arctica</name>
    <dbReference type="NCBI Taxonomy" id="1495645"/>
    <lineage>
        <taxon>Bacteria</taxon>
        <taxon>Pseudomonadati</taxon>
        <taxon>Bacteroidota</taxon>
        <taxon>Flavobacteriia</taxon>
        <taxon>Flavobacteriales</taxon>
        <taxon>Flavobacteriaceae</taxon>
        <taxon>Bizionia</taxon>
    </lineage>
</organism>
<dbReference type="AlphaFoldDB" id="A0A917GVP6"/>
<proteinExistence type="predicted"/>
<name>A0A917GVP6_9FLAO</name>
<protein>
    <submittedName>
        <fullName evidence="1">Uncharacterized protein</fullName>
    </submittedName>
</protein>
<accession>A0A917GVP6</accession>
<dbReference type="EMBL" id="BMFQ01000004">
    <property type="protein sequence ID" value="GGG58486.1"/>
    <property type="molecule type" value="Genomic_DNA"/>
</dbReference>
<reference evidence="1" key="1">
    <citation type="journal article" date="2014" name="Int. J. Syst. Evol. Microbiol.">
        <title>Complete genome sequence of Corynebacterium casei LMG S-19264T (=DSM 44701T), isolated from a smear-ripened cheese.</title>
        <authorList>
            <consortium name="US DOE Joint Genome Institute (JGI-PGF)"/>
            <person name="Walter F."/>
            <person name="Albersmeier A."/>
            <person name="Kalinowski J."/>
            <person name="Ruckert C."/>
        </authorList>
    </citation>
    <scope>NUCLEOTIDE SEQUENCE</scope>
    <source>
        <strain evidence="1">CGMCC 1.12751</strain>
    </source>
</reference>
<evidence type="ECO:0000313" key="2">
    <source>
        <dbReference type="Proteomes" id="UP000625976"/>
    </source>
</evidence>
<sequence length="369" mass="41872">METTWEVYQPPTNSPEYLVPFTNGFGLEVTRISDVEVFGGDTQKLRHHYSKDSPWNSDETYIKLSGYPAAILDANTYKFVQWADIPSSATWANTNPNIMYGTSKNKLVSYNIIINTSQTLYTFSEYQEIKYGFGEGNTSNDDRYIGLIGENFDDITLIVFDILNSTIVGTKHIGSKDKFDWFSVSPLGNYAVVSWGTHGSGEREGMKVYDIDLTNERHLDDYNTHSDLGVDTEGNEVHVSFGDDSERDKHYYLMMVRLSDGLKTPIFTYTKAYGVWHGHISCRNTNRPGWAYVSEGCCKTIGEKEVFAIKLDGSNTIEKFGLHHATYKDNYKQQAQAVPNRDGTKVMFASSWNGFFKTEFPPSFIVEKK</sequence>